<evidence type="ECO:0000256" key="2">
    <source>
        <dbReference type="ARBA" id="ARBA00006432"/>
    </source>
</evidence>
<keyword evidence="10" id="KW-1185">Reference proteome</keyword>
<dbReference type="SUPFAM" id="SSF47336">
    <property type="entry name" value="ACP-like"/>
    <property type="match status" value="1"/>
</dbReference>
<keyword evidence="5" id="KW-0677">Repeat</keyword>
<comment type="caution">
    <text evidence="9">The sequence shown here is derived from an EMBL/GenBank/DDBJ whole genome shotgun (WGS) entry which is preliminary data.</text>
</comment>
<evidence type="ECO:0000256" key="6">
    <source>
        <dbReference type="ARBA" id="ARBA00023194"/>
    </source>
</evidence>
<dbReference type="RefSeq" id="WP_236342893.1">
    <property type="nucleotide sequence ID" value="NZ_CAKMMF010000012.1"/>
</dbReference>
<dbReference type="PANTHER" id="PTHR45527">
    <property type="entry name" value="NONRIBOSOMAL PEPTIDE SYNTHETASE"/>
    <property type="match status" value="1"/>
</dbReference>
<dbReference type="Pfam" id="PF00501">
    <property type="entry name" value="AMP-binding"/>
    <property type="match status" value="1"/>
</dbReference>
<comment type="cofactor">
    <cofactor evidence="1">
        <name>pantetheine 4'-phosphate</name>
        <dbReference type="ChEBI" id="CHEBI:47942"/>
    </cofactor>
</comment>
<dbReference type="NCBIfam" id="TIGR01733">
    <property type="entry name" value="AA-adenyl-dom"/>
    <property type="match status" value="1"/>
</dbReference>
<accession>A0ABN8GG76</accession>
<dbReference type="InterPro" id="IPR045851">
    <property type="entry name" value="AMP-bd_C_sf"/>
</dbReference>
<dbReference type="Gene3D" id="1.10.1200.10">
    <property type="entry name" value="ACP-like"/>
    <property type="match status" value="1"/>
</dbReference>
<keyword evidence="7" id="KW-0511">Multifunctional enzyme</keyword>
<dbReference type="InterPro" id="IPR020845">
    <property type="entry name" value="AMP-binding_CS"/>
</dbReference>
<dbReference type="InterPro" id="IPR020459">
    <property type="entry name" value="AMP-binding"/>
</dbReference>
<evidence type="ECO:0000256" key="1">
    <source>
        <dbReference type="ARBA" id="ARBA00001957"/>
    </source>
</evidence>
<dbReference type="InterPro" id="IPR010071">
    <property type="entry name" value="AA_adenyl_dom"/>
</dbReference>
<keyword evidence="6" id="KW-0045">Antibiotic biosynthesis</keyword>
<comment type="similarity">
    <text evidence="2">Belongs to the ATP-dependent AMP-binding enzyme family.</text>
</comment>
<dbReference type="PANTHER" id="PTHR45527:SF1">
    <property type="entry name" value="FATTY ACID SYNTHASE"/>
    <property type="match status" value="1"/>
</dbReference>
<dbReference type="Gene3D" id="3.30.300.30">
    <property type="match status" value="1"/>
</dbReference>
<proteinExistence type="inferred from homology"/>
<evidence type="ECO:0000256" key="4">
    <source>
        <dbReference type="ARBA" id="ARBA00022553"/>
    </source>
</evidence>
<organism evidence="9 10">
    <name type="scientific">Paenibacillus plantiphilus</name>
    <dbReference type="NCBI Taxonomy" id="2905650"/>
    <lineage>
        <taxon>Bacteria</taxon>
        <taxon>Bacillati</taxon>
        <taxon>Bacillota</taxon>
        <taxon>Bacilli</taxon>
        <taxon>Bacillales</taxon>
        <taxon>Paenibacillaceae</taxon>
        <taxon>Paenibacillus</taxon>
    </lineage>
</organism>
<dbReference type="InterPro" id="IPR023213">
    <property type="entry name" value="CAT-like_dom_sf"/>
</dbReference>
<evidence type="ECO:0000256" key="3">
    <source>
        <dbReference type="ARBA" id="ARBA00022450"/>
    </source>
</evidence>
<dbReference type="Pfam" id="PF00550">
    <property type="entry name" value="PP-binding"/>
    <property type="match status" value="1"/>
</dbReference>
<evidence type="ECO:0000256" key="5">
    <source>
        <dbReference type="ARBA" id="ARBA00022737"/>
    </source>
</evidence>
<feature type="domain" description="Carrier" evidence="8">
    <location>
        <begin position="955"/>
        <end position="1029"/>
    </location>
</feature>
<evidence type="ECO:0000256" key="7">
    <source>
        <dbReference type="ARBA" id="ARBA00023268"/>
    </source>
</evidence>
<dbReference type="InterPro" id="IPR000873">
    <property type="entry name" value="AMP-dep_synth/lig_dom"/>
</dbReference>
<evidence type="ECO:0000259" key="8">
    <source>
        <dbReference type="PROSITE" id="PS50075"/>
    </source>
</evidence>
<dbReference type="Gene3D" id="3.40.50.980">
    <property type="match status" value="2"/>
</dbReference>
<dbReference type="PRINTS" id="PR00154">
    <property type="entry name" value="AMPBINDING"/>
</dbReference>
<dbReference type="Pfam" id="PF00668">
    <property type="entry name" value="Condensation"/>
    <property type="match status" value="1"/>
</dbReference>
<dbReference type="PROSITE" id="PS00012">
    <property type="entry name" value="PHOSPHOPANTETHEINE"/>
    <property type="match status" value="1"/>
</dbReference>
<keyword evidence="3" id="KW-0596">Phosphopantetheine</keyword>
<dbReference type="SUPFAM" id="SSF56801">
    <property type="entry name" value="Acetyl-CoA synthetase-like"/>
    <property type="match status" value="1"/>
</dbReference>
<name>A0ABN8GG76_9BACL</name>
<dbReference type="Proteomes" id="UP000838686">
    <property type="component" value="Unassembled WGS sequence"/>
</dbReference>
<dbReference type="Gene3D" id="2.30.38.10">
    <property type="entry name" value="Luciferase, Domain 3"/>
    <property type="match status" value="1"/>
</dbReference>
<dbReference type="Gene3D" id="3.30.559.30">
    <property type="entry name" value="Nonribosomal peptide synthetase, condensation domain"/>
    <property type="match status" value="2"/>
</dbReference>
<dbReference type="InterPro" id="IPR009081">
    <property type="entry name" value="PP-bd_ACP"/>
</dbReference>
<dbReference type="Gene3D" id="3.30.559.10">
    <property type="entry name" value="Chloramphenicol acetyltransferase-like domain"/>
    <property type="match status" value="2"/>
</dbReference>
<dbReference type="InterPro" id="IPR036736">
    <property type="entry name" value="ACP-like_sf"/>
</dbReference>
<dbReference type="SUPFAM" id="SSF52777">
    <property type="entry name" value="CoA-dependent acyltransferases"/>
    <property type="match status" value="4"/>
</dbReference>
<keyword evidence="4" id="KW-0597">Phosphoprotein</keyword>
<dbReference type="PROSITE" id="PS00455">
    <property type="entry name" value="AMP_BINDING"/>
    <property type="match status" value="1"/>
</dbReference>
<dbReference type="InterPro" id="IPR006162">
    <property type="entry name" value="Ppantetheine_attach_site"/>
</dbReference>
<dbReference type="PROSITE" id="PS50075">
    <property type="entry name" value="CARRIER"/>
    <property type="match status" value="1"/>
</dbReference>
<dbReference type="InterPro" id="IPR001242">
    <property type="entry name" value="Condensation_dom"/>
</dbReference>
<evidence type="ECO:0000313" key="9">
    <source>
        <dbReference type="EMBL" id="CAH1206490.1"/>
    </source>
</evidence>
<gene>
    <name evidence="9" type="primary">srfAA_3</name>
    <name evidence="9" type="ORF">PAECIP111893_02578</name>
</gene>
<sequence length="1467" mass="166188">MSTVSFCFPLTQSQKRLWYVEKMNPQAAVHNIGGSIIIDGPIDIHLLEKSIKILIIKNDALRIRMTESGGEPQQFIVEHEEPAVPCIDFSQHAEPEQELEKWTNIAATAHMELYNAPLYWFSVFKLAEDKIGYFVKLHHIISDAWSMQILTSQMEQIYVALQSGDEVFQQVEHSYRESCLNERKYMESVRFNKDRNYWIDKLEPLPESFLHKSSTSMAGMRTIHKLDQATVQNARQFVRQHDLSMNTFFVAATLIYMHKLLRQSDMVIGTPVLNRTGKKEKSTFGMFVSTMPLRIKIDGKLTIMEFMKCVQSELTKSYFHQKYPYNLLAQDLQLAHKGYDQLFQICVNYHNAKLVSDFAGYKADNKEFYNQHSLYALHLMIKEWTDADDLHLEIDYKREDYSSSQIQDFITRILLIIHGIMENPHACFNELSLVAENEKQLVLEAFNATPLHYGREKTLHQLFQEQASRTPHSTAVVCEETKLSYAELHQQSSQFAMALQAQGVKPGMIVPIMLDRSLDLIIAIWAVLKTGAAYLPIDPDYPGERVQYMLDNSGASMMLSSRRLSKDGLNGVECTYVEDIQTCSLHSEYGSSSVSSDLAYMIYTSGSTGKPKGVMIEHRNVHNFIEGIQQLFAFGPQHRICSLTTISFDIFVLESILPLCKGSTVVLASDREVNHLPYLNDCLQRNSINVLQTTPSRMNVIVSDGRCLSGLSQLEALFVGGEELPSRLVTKLRAVTAATIFNMYGPTETTVWSTAQEIRSDDSHTIGKPLANTQVYIVDQYEQPMPPGYAGELCIAGEGVSRGYFNNAELTSQRFVNNPVRLGEAMYKTGDMAKWLHDGTLAYIGRIEHEMKLNGYRMDTSEIEAEMENFGAIQRAVAVIHEMEDGRKAICAYYVCQHSIEDKQLRQYLARKIPRYMIPAIFMRVNEFKLTPSGKIDRKSLPLPIRPSNDSNSLMLENKINHPLVDILKGLLGVTAVGLDDDFYSLGGDSVKAIQLASRLHDAGISLDVQHILTASTVFDLIELSVELAQKKEMIPNPGEREYIRISNEHAAYLREAAEGIGHRTRTISLNLKVDYDQSTLSLMLNRLIRKHDSLRINRDGLTGTLFYNSNHLFRDYGVELTTSTVADPILSKIDVDRDPLIKLYLNNQIDTSKQKLFIVLHQWAADHASIEIILRDILQWMEAGGIEDSPVDVAGNQRLFSKLDSLQTKAIPSCAEINMNQDHSFNGCESESYCFSAEKTEQLLAACQTYGAALSELAISMLSAARSSILNNQHQTISMVSDDRVFLEKMIGTEIQGMVGCVRYQYPIHIQQTSFEYLSEQIEHMKHLHRGVSLEEVQLVWPDFSIDDGSINAVFQYLSSLISEQLVDNPYFSIVHLDNEPSSSKYVENSNVFAAVAKLDAKSLILTVDYKHGVACRDTAVKILDDWVRRLNEVILQYQYKDTSTTLRIESDVSGLSNADLNYLFD</sequence>
<evidence type="ECO:0000313" key="10">
    <source>
        <dbReference type="Proteomes" id="UP000838686"/>
    </source>
</evidence>
<protein>
    <submittedName>
        <fullName evidence="9">Surfactin synthase subunit 1</fullName>
    </submittedName>
</protein>
<dbReference type="EMBL" id="CAKMMF010000012">
    <property type="protein sequence ID" value="CAH1206490.1"/>
    <property type="molecule type" value="Genomic_DNA"/>
</dbReference>
<reference evidence="9" key="1">
    <citation type="submission" date="2022-01" db="EMBL/GenBank/DDBJ databases">
        <authorList>
            <person name="Criscuolo A."/>
        </authorList>
    </citation>
    <scope>NUCLEOTIDE SEQUENCE</scope>
    <source>
        <strain evidence="9">CIP111893</strain>
    </source>
</reference>